<dbReference type="KEGG" id="zpr:ZPR_3320"/>
<accession>D5BJ03</accession>
<dbReference type="eggNOG" id="COG0627">
    <property type="taxonomic scope" value="Bacteria"/>
</dbReference>
<proteinExistence type="predicted"/>
<sequence length="51" mass="6178">MLSNTLKIKDLALSKKLPIRFSVQPGEHNTEYWRKSIEYHFIYFKQHLKSI</sequence>
<dbReference type="AlphaFoldDB" id="D5BJ03"/>
<evidence type="ECO:0008006" key="3">
    <source>
        <dbReference type="Google" id="ProtNLM"/>
    </source>
</evidence>
<gene>
    <name evidence="1" type="ordered locus">ZPR_3320</name>
</gene>
<evidence type="ECO:0000313" key="2">
    <source>
        <dbReference type="Proteomes" id="UP000001654"/>
    </source>
</evidence>
<protein>
    <recommendedName>
        <fullName evidence="3">Esterase</fullName>
    </recommendedName>
</protein>
<dbReference type="Proteomes" id="UP000001654">
    <property type="component" value="Chromosome"/>
</dbReference>
<dbReference type="EMBL" id="CP001650">
    <property type="protein sequence ID" value="ADF53636.1"/>
    <property type="molecule type" value="Genomic_DNA"/>
</dbReference>
<reference evidence="1 2" key="1">
    <citation type="journal article" date="2010" name="BMC Genomics">
        <title>The complete genome of Zunongwangia profunda SM-A87 reveals its adaptation to the deep-sea environment and ecological role in sedimentary organic nitrogen degradation.</title>
        <authorList>
            <person name="Qin Q.L."/>
            <person name="Zhang X.Y."/>
            <person name="Wang X.M."/>
            <person name="Liu G.M."/>
            <person name="Chen X.L."/>
            <person name="Xie B.B."/>
            <person name="Dang H.Y."/>
            <person name="Zhou B.C."/>
            <person name="Yu J."/>
            <person name="Zhang Y.Z."/>
        </authorList>
    </citation>
    <scope>NUCLEOTIDE SEQUENCE [LARGE SCALE GENOMIC DNA]</scope>
    <source>
        <strain evidence="2">DSM 18752 / CCTCC AB 206139 / SM-A87</strain>
    </source>
</reference>
<dbReference type="HOGENOM" id="CLU_3105607_0_0_10"/>
<organism evidence="1 2">
    <name type="scientific">Zunongwangia profunda (strain DSM 18752 / CCTCC AB 206139 / SM-A87)</name>
    <name type="common">Wangia profunda</name>
    <dbReference type="NCBI Taxonomy" id="655815"/>
    <lineage>
        <taxon>Bacteria</taxon>
        <taxon>Pseudomonadati</taxon>
        <taxon>Bacteroidota</taxon>
        <taxon>Flavobacteriia</taxon>
        <taxon>Flavobacteriales</taxon>
        <taxon>Flavobacteriaceae</taxon>
        <taxon>Zunongwangia</taxon>
    </lineage>
</organism>
<name>D5BJ03_ZUNPS</name>
<dbReference type="STRING" id="655815.ZPR_3320"/>
<keyword evidence="2" id="KW-1185">Reference proteome</keyword>
<evidence type="ECO:0000313" key="1">
    <source>
        <dbReference type="EMBL" id="ADF53636.1"/>
    </source>
</evidence>